<keyword evidence="5 8" id="KW-1133">Transmembrane helix</keyword>
<evidence type="ECO:0000256" key="6">
    <source>
        <dbReference type="ARBA" id="ARBA00023136"/>
    </source>
</evidence>
<dbReference type="InParanoid" id="A0A165J6J3"/>
<evidence type="ECO:0000256" key="4">
    <source>
        <dbReference type="ARBA" id="ARBA00022970"/>
    </source>
</evidence>
<feature type="region of interest" description="Disordered" evidence="7">
    <location>
        <begin position="1"/>
        <end position="22"/>
    </location>
</feature>
<feature type="transmembrane region" description="Helical" evidence="8">
    <location>
        <begin position="208"/>
        <end position="229"/>
    </location>
</feature>
<evidence type="ECO:0000256" key="5">
    <source>
        <dbReference type="ARBA" id="ARBA00022989"/>
    </source>
</evidence>
<keyword evidence="4" id="KW-0029">Amino-acid transport</keyword>
<keyword evidence="11" id="KW-1185">Reference proteome</keyword>
<feature type="transmembrane region" description="Helical" evidence="8">
    <location>
        <begin position="468"/>
        <end position="486"/>
    </location>
</feature>
<evidence type="ECO:0000256" key="8">
    <source>
        <dbReference type="SAM" id="Phobius"/>
    </source>
</evidence>
<dbReference type="Gene3D" id="1.20.1740.10">
    <property type="entry name" value="Amino acid/polyamine transporter I"/>
    <property type="match status" value="1"/>
</dbReference>
<keyword evidence="3 8" id="KW-0812">Transmembrane</keyword>
<feature type="transmembrane region" description="Helical" evidence="8">
    <location>
        <begin position="419"/>
        <end position="437"/>
    </location>
</feature>
<dbReference type="FunFam" id="1.20.1740.10:FF:000001">
    <property type="entry name" value="Amino acid permease"/>
    <property type="match status" value="1"/>
</dbReference>
<dbReference type="OMA" id="IEFRYWK"/>
<feature type="transmembrane region" description="Helical" evidence="8">
    <location>
        <begin position="292"/>
        <end position="311"/>
    </location>
</feature>
<feature type="transmembrane region" description="Helical" evidence="8">
    <location>
        <begin position="67"/>
        <end position="84"/>
    </location>
</feature>
<dbReference type="PANTHER" id="PTHR43341">
    <property type="entry name" value="AMINO ACID PERMEASE"/>
    <property type="match status" value="1"/>
</dbReference>
<dbReference type="GeneID" id="28899969"/>
<dbReference type="GO" id="GO:0015171">
    <property type="term" value="F:amino acid transmembrane transporter activity"/>
    <property type="evidence" value="ECO:0007669"/>
    <property type="project" value="TreeGrafter"/>
</dbReference>
<dbReference type="AlphaFoldDB" id="A0A165J6J3"/>
<sequence>MAHIQATTPAEESPEGSISQSKEYPEKMADLEHDVEKTPTLGLGTTQVLETDLDRAGYHRQLGRRQIMMMTFGAGIGTGLWVGTGSALHYAGPGGVAVVYSIVAYLVYTQYMSVGEMSAYKPIHGGFIRQASEYVDPALGFAVGINFWFSWVMIIPAEITAAISVLNFWPSARDFPIAAYISIIFVGCALVNVFPVRFYGRIEYCMSFVKIIAIFAMIFFMFIMTSGGIKATHGPIEFRYWKHPGAFRNGAKGIGKAFIQAGFSFGGGEHIAVIAGEAKNPRRTIKKTIGPVFWRMVTFFVVNVWLVGMCVNPDDERLVSASGTLRSPFVIAIQDAGVPWLAHVLNVFIFIAVVSCNITSFYVASRSLTALADINLIPKFFGRKDSRGRPYVSLIICSVLGGGLTYLNCNSSSAVVYNWFSSLVGIAALFQWASLYISHIRFRRGLKAQGIDYRRLPFRNWGAPIPQYIGLLICALFLGFEFYLAVWPFGAKSSAKNFFATFLACPLFFFDYFVYKLVRKTKIVKAAEMDFSTARPFDDEDERRALEKARGGEEKEKISMFQHLKNLVFG</sequence>
<keyword evidence="2" id="KW-0813">Transport</keyword>
<evidence type="ECO:0000313" key="10">
    <source>
        <dbReference type="EMBL" id="KZF25802.1"/>
    </source>
</evidence>
<evidence type="ECO:0000256" key="2">
    <source>
        <dbReference type="ARBA" id="ARBA00022448"/>
    </source>
</evidence>
<protein>
    <recommendedName>
        <fullName evidence="9">Amino acid permease/ SLC12A domain-containing protein</fullName>
    </recommendedName>
</protein>
<feature type="transmembrane region" description="Helical" evidence="8">
    <location>
        <begin position="390"/>
        <end position="407"/>
    </location>
</feature>
<evidence type="ECO:0000256" key="1">
    <source>
        <dbReference type="ARBA" id="ARBA00004141"/>
    </source>
</evidence>
<evidence type="ECO:0000256" key="7">
    <source>
        <dbReference type="SAM" id="MobiDB-lite"/>
    </source>
</evidence>
<dbReference type="EMBL" id="KV407455">
    <property type="protein sequence ID" value="KZF25802.1"/>
    <property type="molecule type" value="Genomic_DNA"/>
</dbReference>
<reference evidence="10 11" key="1">
    <citation type="journal article" date="2016" name="Fungal Biol.">
        <title>The genome of Xylona heveae provides a window into fungal endophytism.</title>
        <authorList>
            <person name="Gazis R."/>
            <person name="Kuo A."/>
            <person name="Riley R."/>
            <person name="LaButti K."/>
            <person name="Lipzen A."/>
            <person name="Lin J."/>
            <person name="Amirebrahimi M."/>
            <person name="Hesse C.N."/>
            <person name="Spatafora J.W."/>
            <person name="Henrissat B."/>
            <person name="Hainaut M."/>
            <person name="Grigoriev I.V."/>
            <person name="Hibbett D.S."/>
        </authorList>
    </citation>
    <scope>NUCLEOTIDE SEQUENCE [LARGE SCALE GENOMIC DNA]</scope>
    <source>
        <strain evidence="10 11">TC161</strain>
    </source>
</reference>
<keyword evidence="6 8" id="KW-0472">Membrane</keyword>
<dbReference type="Proteomes" id="UP000076632">
    <property type="component" value="Unassembled WGS sequence"/>
</dbReference>
<feature type="transmembrane region" description="Helical" evidence="8">
    <location>
        <begin position="177"/>
        <end position="196"/>
    </location>
</feature>
<dbReference type="OrthoDB" id="3900342at2759"/>
<organism evidence="10 11">
    <name type="scientific">Xylona heveae (strain CBS 132557 / TC161)</name>
    <dbReference type="NCBI Taxonomy" id="1328760"/>
    <lineage>
        <taxon>Eukaryota</taxon>
        <taxon>Fungi</taxon>
        <taxon>Dikarya</taxon>
        <taxon>Ascomycota</taxon>
        <taxon>Pezizomycotina</taxon>
        <taxon>Xylonomycetes</taxon>
        <taxon>Xylonales</taxon>
        <taxon>Xylonaceae</taxon>
        <taxon>Xylona</taxon>
    </lineage>
</organism>
<dbReference type="InterPro" id="IPR004841">
    <property type="entry name" value="AA-permease/SLC12A_dom"/>
</dbReference>
<feature type="transmembrane region" description="Helical" evidence="8">
    <location>
        <begin position="498"/>
        <end position="515"/>
    </location>
</feature>
<dbReference type="GO" id="GO:0016020">
    <property type="term" value="C:membrane"/>
    <property type="evidence" value="ECO:0007669"/>
    <property type="project" value="UniProtKB-SubCell"/>
</dbReference>
<feature type="transmembrane region" description="Helical" evidence="8">
    <location>
        <begin position="90"/>
        <end position="108"/>
    </location>
</feature>
<evidence type="ECO:0000256" key="3">
    <source>
        <dbReference type="ARBA" id="ARBA00022692"/>
    </source>
</evidence>
<proteinExistence type="predicted"/>
<feature type="transmembrane region" description="Helical" evidence="8">
    <location>
        <begin position="348"/>
        <end position="369"/>
    </location>
</feature>
<feature type="domain" description="Amino acid permease/ SLC12A" evidence="9">
    <location>
        <begin position="67"/>
        <end position="525"/>
    </location>
</feature>
<dbReference type="PANTHER" id="PTHR43341:SF1">
    <property type="entry name" value="GENERAL AMINO-ACID PERMEASE GAP1"/>
    <property type="match status" value="1"/>
</dbReference>
<name>A0A165J6J3_XYLHT</name>
<evidence type="ECO:0000259" key="9">
    <source>
        <dbReference type="Pfam" id="PF00324"/>
    </source>
</evidence>
<dbReference type="RefSeq" id="XP_018191357.1">
    <property type="nucleotide sequence ID" value="XM_018334832.1"/>
</dbReference>
<feature type="transmembrane region" description="Helical" evidence="8">
    <location>
        <begin position="138"/>
        <end position="157"/>
    </location>
</feature>
<dbReference type="InterPro" id="IPR050524">
    <property type="entry name" value="APC_YAT"/>
</dbReference>
<comment type="subcellular location">
    <subcellularLocation>
        <location evidence="1">Membrane</location>
        <topology evidence="1">Multi-pass membrane protein</topology>
    </subcellularLocation>
</comment>
<dbReference type="Pfam" id="PF00324">
    <property type="entry name" value="AA_permease"/>
    <property type="match status" value="1"/>
</dbReference>
<dbReference type="PIRSF" id="PIRSF006060">
    <property type="entry name" value="AA_transporter"/>
    <property type="match status" value="1"/>
</dbReference>
<accession>A0A165J6J3</accession>
<gene>
    <name evidence="10" type="ORF">L228DRAFT_266251</name>
</gene>
<evidence type="ECO:0000313" key="11">
    <source>
        <dbReference type="Proteomes" id="UP000076632"/>
    </source>
</evidence>
<dbReference type="STRING" id="1328760.A0A165J6J3"/>